<comment type="caution">
    <text evidence="2">The sequence shown here is derived from an EMBL/GenBank/DDBJ whole genome shotgun (WGS) entry which is preliminary data.</text>
</comment>
<evidence type="ECO:0000313" key="2">
    <source>
        <dbReference type="EMBL" id="MBF5026322.1"/>
    </source>
</evidence>
<keyword evidence="3" id="KW-1185">Reference proteome</keyword>
<feature type="transmembrane region" description="Helical" evidence="1">
    <location>
        <begin position="38"/>
        <end position="57"/>
    </location>
</feature>
<keyword evidence="1" id="KW-0472">Membrane</keyword>
<dbReference type="Proteomes" id="UP000694480">
    <property type="component" value="Unassembled WGS sequence"/>
</dbReference>
<gene>
    <name evidence="2" type="ORF">IC612_00735</name>
</gene>
<proteinExistence type="predicted"/>
<evidence type="ECO:0000313" key="3">
    <source>
        <dbReference type="Proteomes" id="UP000694480"/>
    </source>
</evidence>
<dbReference type="AlphaFoldDB" id="A0A930YTZ3"/>
<reference evidence="2" key="1">
    <citation type="submission" date="2020-11" db="EMBL/GenBank/DDBJ databases">
        <title>Genome seq and assembly of Planobacterium sp.</title>
        <authorList>
            <person name="Chhetri G."/>
        </authorList>
    </citation>
    <scope>NUCLEOTIDE SEQUENCE</scope>
    <source>
        <strain evidence="2">GCR5</strain>
    </source>
</reference>
<feature type="transmembrane region" description="Helical" evidence="1">
    <location>
        <begin position="6"/>
        <end position="29"/>
    </location>
</feature>
<name>A0A930YTZ3_9FLAO</name>
<feature type="transmembrane region" description="Helical" evidence="1">
    <location>
        <begin position="63"/>
        <end position="83"/>
    </location>
</feature>
<keyword evidence="1" id="KW-0812">Transmembrane</keyword>
<evidence type="ECO:0000256" key="1">
    <source>
        <dbReference type="SAM" id="Phobius"/>
    </source>
</evidence>
<dbReference type="RefSeq" id="WP_194738251.1">
    <property type="nucleotide sequence ID" value="NZ_JADKYY010000001.1"/>
</dbReference>
<protein>
    <submittedName>
        <fullName evidence="2">Uncharacterized protein</fullName>
    </submittedName>
</protein>
<accession>A0A930YTZ3</accession>
<organism evidence="2 3">
    <name type="scientific">Planobacterium oryzisoli</name>
    <dbReference type="NCBI Taxonomy" id="2771435"/>
    <lineage>
        <taxon>Bacteria</taxon>
        <taxon>Pseudomonadati</taxon>
        <taxon>Bacteroidota</taxon>
        <taxon>Flavobacteriia</taxon>
        <taxon>Flavobacteriales</taxon>
        <taxon>Weeksellaceae</taxon>
        <taxon>Chryseobacterium group</taxon>
        <taxon>Chryseobacterium</taxon>
    </lineage>
</organism>
<sequence length="89" mass="10207">MNFIPLVLLSVTLVAANVLVYQVFIKYFLAGSNAAMKFLVLNMTKDVVWMVIALVVLPKEKSVFFILVGVFLFASFFLYYHVIRRLNNL</sequence>
<keyword evidence="1" id="KW-1133">Transmembrane helix</keyword>
<dbReference type="EMBL" id="JADKYY010000001">
    <property type="protein sequence ID" value="MBF5026322.1"/>
    <property type="molecule type" value="Genomic_DNA"/>
</dbReference>